<organism evidence="2 3">
    <name type="scientific">Confluentibacter flavum</name>
    <dbReference type="NCBI Taxonomy" id="1909700"/>
    <lineage>
        <taxon>Bacteria</taxon>
        <taxon>Pseudomonadati</taxon>
        <taxon>Bacteroidota</taxon>
        <taxon>Flavobacteriia</taxon>
        <taxon>Flavobacteriales</taxon>
        <taxon>Flavobacteriaceae</taxon>
        <taxon>Confluentibacter</taxon>
    </lineage>
</organism>
<evidence type="ECO:0000313" key="2">
    <source>
        <dbReference type="EMBL" id="PKQ44263.1"/>
    </source>
</evidence>
<dbReference type="SUPFAM" id="SSF54427">
    <property type="entry name" value="NTF2-like"/>
    <property type="match status" value="1"/>
</dbReference>
<name>A0A2N3HH74_9FLAO</name>
<dbReference type="Proteomes" id="UP000233435">
    <property type="component" value="Unassembled WGS sequence"/>
</dbReference>
<gene>
    <name evidence="2" type="ORF">CSW08_14275</name>
</gene>
<evidence type="ECO:0000313" key="3">
    <source>
        <dbReference type="Proteomes" id="UP000233435"/>
    </source>
</evidence>
<accession>A0A2N3HH74</accession>
<evidence type="ECO:0000259" key="1">
    <source>
        <dbReference type="Pfam" id="PF14534"/>
    </source>
</evidence>
<dbReference type="InterPro" id="IPR032710">
    <property type="entry name" value="NTF2-like_dom_sf"/>
</dbReference>
<dbReference type="InterPro" id="IPR027843">
    <property type="entry name" value="DUF4440"/>
</dbReference>
<dbReference type="Gene3D" id="3.10.450.50">
    <property type="match status" value="1"/>
</dbReference>
<reference evidence="2 3" key="1">
    <citation type="submission" date="2017-12" db="EMBL/GenBank/DDBJ databases">
        <title>Confluentibacter flavum sp. nov., isolated from the saline lake.</title>
        <authorList>
            <person name="Yu L."/>
        </authorList>
    </citation>
    <scope>NUCLEOTIDE SEQUENCE [LARGE SCALE GENOMIC DNA]</scope>
    <source>
        <strain evidence="2 3">3B</strain>
    </source>
</reference>
<protein>
    <recommendedName>
        <fullName evidence="1">DUF4440 domain-containing protein</fullName>
    </recommendedName>
</protein>
<keyword evidence="3" id="KW-1185">Reference proteome</keyword>
<comment type="caution">
    <text evidence="2">The sequence shown here is derived from an EMBL/GenBank/DDBJ whole genome shotgun (WGS) entry which is preliminary data.</text>
</comment>
<dbReference type="EMBL" id="PJEO01000051">
    <property type="protein sequence ID" value="PKQ44263.1"/>
    <property type="molecule type" value="Genomic_DNA"/>
</dbReference>
<proteinExistence type="predicted"/>
<dbReference type="AlphaFoldDB" id="A0A2N3HH74"/>
<feature type="domain" description="DUF4440" evidence="1">
    <location>
        <begin position="19"/>
        <end position="122"/>
    </location>
</feature>
<sequence>MNSLLAQKNDNETVKKELEEAFAKMWKNTTFTNANDYFKTDVADDYFTNNADGISQTKEELFADKDRLKMLEMATFEFYDKKIRIYGNVGIINGRSKAFFDGKYVAEFLYTAVFVKENDIWKYTSWQGTYSKNSPTPELPMLKN</sequence>
<dbReference type="Pfam" id="PF14534">
    <property type="entry name" value="DUF4440"/>
    <property type="match status" value="1"/>
</dbReference>